<protein>
    <submittedName>
        <fullName evidence="1">Uncharacterized protein</fullName>
    </submittedName>
</protein>
<evidence type="ECO:0000313" key="2">
    <source>
        <dbReference type="Proteomes" id="UP000683925"/>
    </source>
</evidence>
<reference evidence="1" key="1">
    <citation type="submission" date="2021-01" db="EMBL/GenBank/DDBJ databases">
        <authorList>
            <consortium name="Genoscope - CEA"/>
            <person name="William W."/>
        </authorList>
    </citation>
    <scope>NUCLEOTIDE SEQUENCE</scope>
</reference>
<dbReference type="Proteomes" id="UP000683925">
    <property type="component" value="Unassembled WGS sequence"/>
</dbReference>
<sequence length="48" mass="5808">MKTRKITHKTPPITQPQLSMEENLEKQRAMQIVNLIRDSMYLYIIKNY</sequence>
<keyword evidence="2" id="KW-1185">Reference proteome</keyword>
<organism evidence="1 2">
    <name type="scientific">Paramecium octaurelia</name>
    <dbReference type="NCBI Taxonomy" id="43137"/>
    <lineage>
        <taxon>Eukaryota</taxon>
        <taxon>Sar</taxon>
        <taxon>Alveolata</taxon>
        <taxon>Ciliophora</taxon>
        <taxon>Intramacronucleata</taxon>
        <taxon>Oligohymenophorea</taxon>
        <taxon>Peniculida</taxon>
        <taxon>Parameciidae</taxon>
        <taxon>Paramecium</taxon>
    </lineage>
</organism>
<accession>A0A8S1WTG6</accession>
<dbReference type="EMBL" id="CAJJDP010000100">
    <property type="protein sequence ID" value="CAD8191695.1"/>
    <property type="molecule type" value="Genomic_DNA"/>
</dbReference>
<evidence type="ECO:0000313" key="1">
    <source>
        <dbReference type="EMBL" id="CAD8191695.1"/>
    </source>
</evidence>
<name>A0A8S1WTG6_PAROT</name>
<gene>
    <name evidence="1" type="ORF">POCTA_138.1.T1000134</name>
</gene>
<comment type="caution">
    <text evidence="1">The sequence shown here is derived from an EMBL/GenBank/DDBJ whole genome shotgun (WGS) entry which is preliminary data.</text>
</comment>
<proteinExistence type="predicted"/>
<dbReference type="AlphaFoldDB" id="A0A8S1WTG6"/>